<dbReference type="EMBL" id="CAJNJA010086164">
    <property type="protein sequence ID" value="CAE7938359.1"/>
    <property type="molecule type" value="Genomic_DNA"/>
</dbReference>
<evidence type="ECO:0000256" key="1">
    <source>
        <dbReference type="SAM" id="SignalP"/>
    </source>
</evidence>
<name>A0A813C3B4_9DINO</name>
<sequence>MMRSLTGLLMAWSLVGIRAFSLSLDVADGGKPVGKVVALLETMSKKLEEDQKADEDMKEKMDCWCKTNQDDKAASASAAQDKLTGLKATVEELPPKIDMLSTQIRTSTQDLNSNKATVDKANAIRAQQRTNFEEDNASLTESLAAVGGAITALNSSASSE</sequence>
<feature type="signal peptide" evidence="1">
    <location>
        <begin position="1"/>
        <end position="19"/>
    </location>
</feature>
<organism evidence="2 3">
    <name type="scientific">Symbiodinium necroappetens</name>
    <dbReference type="NCBI Taxonomy" id="1628268"/>
    <lineage>
        <taxon>Eukaryota</taxon>
        <taxon>Sar</taxon>
        <taxon>Alveolata</taxon>
        <taxon>Dinophyceae</taxon>
        <taxon>Suessiales</taxon>
        <taxon>Symbiodiniaceae</taxon>
        <taxon>Symbiodinium</taxon>
    </lineage>
</organism>
<keyword evidence="3" id="KW-1185">Reference proteome</keyword>
<feature type="non-terminal residue" evidence="2">
    <location>
        <position position="160"/>
    </location>
</feature>
<gene>
    <name evidence="2" type="ORF">SNEC2469_LOCUS33127</name>
</gene>
<comment type="caution">
    <text evidence="2">The sequence shown here is derived from an EMBL/GenBank/DDBJ whole genome shotgun (WGS) entry which is preliminary data.</text>
</comment>
<keyword evidence="1" id="KW-0732">Signal</keyword>
<reference evidence="2" key="1">
    <citation type="submission" date="2021-02" db="EMBL/GenBank/DDBJ databases">
        <authorList>
            <person name="Dougan E. K."/>
            <person name="Rhodes N."/>
            <person name="Thang M."/>
            <person name="Chan C."/>
        </authorList>
    </citation>
    <scope>NUCLEOTIDE SEQUENCE</scope>
</reference>
<protein>
    <submittedName>
        <fullName evidence="2">Uncharacterized protein</fullName>
    </submittedName>
</protein>
<feature type="chain" id="PRO_5032701809" evidence="1">
    <location>
        <begin position="20"/>
        <end position="160"/>
    </location>
</feature>
<dbReference type="Proteomes" id="UP000601435">
    <property type="component" value="Unassembled WGS sequence"/>
</dbReference>
<proteinExistence type="predicted"/>
<accession>A0A813C3B4</accession>
<evidence type="ECO:0000313" key="2">
    <source>
        <dbReference type="EMBL" id="CAE7938359.1"/>
    </source>
</evidence>
<evidence type="ECO:0000313" key="3">
    <source>
        <dbReference type="Proteomes" id="UP000601435"/>
    </source>
</evidence>
<dbReference type="OrthoDB" id="439001at2759"/>
<dbReference type="AlphaFoldDB" id="A0A813C3B4"/>